<protein>
    <submittedName>
        <fullName evidence="2">Late sexual development protein</fullName>
    </submittedName>
</protein>
<evidence type="ECO:0000313" key="4">
    <source>
        <dbReference type="Proteomes" id="UP000077248"/>
    </source>
</evidence>
<dbReference type="EMBL" id="PDXD01000035">
    <property type="protein sequence ID" value="RYN71084.1"/>
    <property type="molecule type" value="Genomic_DNA"/>
</dbReference>
<feature type="chain" id="PRO_5040569787" evidence="1">
    <location>
        <begin position="23"/>
        <end position="359"/>
    </location>
</feature>
<name>A0A177DX22_ALTAL</name>
<dbReference type="Proteomes" id="UP000291422">
    <property type="component" value="Unassembled WGS sequence"/>
</dbReference>
<accession>A0A177DX22</accession>
<reference evidence="3" key="3">
    <citation type="journal article" date="2019" name="J. ISSAAS">
        <title>Genomics, evolutionary history and diagnostics of the Alternaria alternata species group including apple and Asian pear pathotypes.</title>
        <authorList>
            <person name="Armitage A.D."/>
            <person name="Cockerton H.M."/>
            <person name="Sreenivasaprasad S."/>
            <person name="Woodhall J."/>
            <person name="Lane C."/>
            <person name="Harrison R.J."/>
            <person name="Clarkson J.P."/>
        </authorList>
    </citation>
    <scope>NUCLEOTIDE SEQUENCE</scope>
    <source>
        <strain evidence="3">FERA 1177</strain>
    </source>
</reference>
<evidence type="ECO:0000313" key="5">
    <source>
        <dbReference type="Proteomes" id="UP000291422"/>
    </source>
</evidence>
<dbReference type="GeneID" id="29119688"/>
<keyword evidence="1" id="KW-0732">Signal</keyword>
<gene>
    <name evidence="3" type="ORF">AA0117_g9919</name>
    <name evidence="2" type="ORF">CC77DRAFT_929249</name>
</gene>
<keyword evidence="4" id="KW-1185">Reference proteome</keyword>
<reference evidence="2 4" key="1">
    <citation type="submission" date="2016-05" db="EMBL/GenBank/DDBJ databases">
        <title>Comparative analysis of secretome profiles of manganese(II)-oxidizing ascomycete fungi.</title>
        <authorList>
            <consortium name="DOE Joint Genome Institute"/>
            <person name="Zeiner C.A."/>
            <person name="Purvine S.O."/>
            <person name="Zink E.M."/>
            <person name="Wu S."/>
            <person name="Pasa-Tolic L."/>
            <person name="Chaput D.L."/>
            <person name="Haridas S."/>
            <person name="Grigoriev I.V."/>
            <person name="Santelli C.M."/>
            <person name="Hansel C.M."/>
        </authorList>
    </citation>
    <scope>NUCLEOTIDE SEQUENCE [LARGE SCALE GENOMIC DNA]</scope>
    <source>
        <strain evidence="2 4">SRC1lrK2f</strain>
    </source>
</reference>
<dbReference type="RefSeq" id="XP_018389457.1">
    <property type="nucleotide sequence ID" value="XM_018534094.1"/>
</dbReference>
<proteinExistence type="predicted"/>
<evidence type="ECO:0000313" key="3">
    <source>
        <dbReference type="EMBL" id="RYN71084.1"/>
    </source>
</evidence>
<dbReference type="Pfam" id="PF13668">
    <property type="entry name" value="Ferritin_2"/>
    <property type="match status" value="1"/>
</dbReference>
<dbReference type="Proteomes" id="UP000077248">
    <property type="component" value="Unassembled WGS sequence"/>
</dbReference>
<dbReference type="OMA" id="WMTYINQ"/>
<dbReference type="VEuPathDB" id="FungiDB:CC77DRAFT_929249"/>
<organism evidence="2 4">
    <name type="scientific">Alternaria alternata</name>
    <name type="common">Alternaria rot fungus</name>
    <name type="synonym">Torula alternata</name>
    <dbReference type="NCBI Taxonomy" id="5599"/>
    <lineage>
        <taxon>Eukaryota</taxon>
        <taxon>Fungi</taxon>
        <taxon>Dikarya</taxon>
        <taxon>Ascomycota</taxon>
        <taxon>Pezizomycotina</taxon>
        <taxon>Dothideomycetes</taxon>
        <taxon>Pleosporomycetidae</taxon>
        <taxon>Pleosporales</taxon>
        <taxon>Pleosporineae</taxon>
        <taxon>Pleosporaceae</taxon>
        <taxon>Alternaria</taxon>
        <taxon>Alternaria sect. Alternaria</taxon>
        <taxon>Alternaria alternata complex</taxon>
    </lineage>
</organism>
<evidence type="ECO:0000313" key="2">
    <source>
        <dbReference type="EMBL" id="OAG24036.1"/>
    </source>
</evidence>
<sequence length="359" mass="39204">MRSSIISSVISVSSLLASITFAAPVNKRDYAPFPLANGFPNPNQEAILQIQKDGHGTLPNGPPPPTISPDGVINLKLIALNELFEVAFFTELMANVTDKAPGYDLGDRQGYIIESLKAIVAQEEMHVLNANEALKHFNQVPIEPCKYNFPVTDYASAIALAGTFTDLVLGTLQDVNELFARSQDFGLVRAVSSVIGNEGSQEGFFRVEQKKRPSAQPFMTTAARDFAFTAIQDFVVKGSCPNIDTIPLKTFKPLTVETKDIKAETQSIKFSFSMQDAGMFEIDHLKLVWINGQNVPVAKGFENVQMMDDRVMFEAAFPFDEFDMEGLTIAAVTMGADTFDGAGEVAERTVFGPGLIELD</sequence>
<dbReference type="EMBL" id="KV441472">
    <property type="protein sequence ID" value="OAG24036.1"/>
    <property type="molecule type" value="Genomic_DNA"/>
</dbReference>
<evidence type="ECO:0000256" key="1">
    <source>
        <dbReference type="SAM" id="SignalP"/>
    </source>
</evidence>
<dbReference type="KEGG" id="aalt:CC77DRAFT_929249"/>
<reference evidence="5" key="2">
    <citation type="journal article" date="2019" name="bioRxiv">
        <title>Genomics, evolutionary history and diagnostics of the Alternaria alternata species group including apple and Asian pear pathotypes.</title>
        <authorList>
            <person name="Armitage A.D."/>
            <person name="Cockerton H.M."/>
            <person name="Sreenivasaprasad S."/>
            <person name="Woodhall J.W."/>
            <person name="Lane C.R."/>
            <person name="Harrison R.J."/>
            <person name="Clarkson J.P."/>
        </authorList>
    </citation>
    <scope>NUCLEOTIDE SEQUENCE [LARGE SCALE GENOMIC DNA]</scope>
    <source>
        <strain evidence="5">FERA 1177</strain>
    </source>
</reference>
<feature type="signal peptide" evidence="1">
    <location>
        <begin position="1"/>
        <end position="22"/>
    </location>
</feature>
<dbReference type="AlphaFoldDB" id="A0A177DX22"/>